<evidence type="ECO:0000259" key="1">
    <source>
        <dbReference type="Pfam" id="PF08547"/>
    </source>
</evidence>
<keyword evidence="3" id="KW-1185">Reference proteome</keyword>
<accession>A0A2G8RJ37</accession>
<evidence type="ECO:0000313" key="3">
    <source>
        <dbReference type="Proteomes" id="UP000231259"/>
    </source>
</evidence>
<protein>
    <recommendedName>
        <fullName evidence="1">NADH:ubiquinone oxidoreductase intermediate-associated protein 30 domain-containing protein</fullName>
    </recommendedName>
</protein>
<reference evidence="2 3" key="1">
    <citation type="submission" date="2013-09" db="EMBL/GenBank/DDBJ databases">
        <title>Genome sequencing of Phaeobacter antarcticus sp. nov. SM1211.</title>
        <authorList>
            <person name="Zhang X.-Y."/>
            <person name="Liu C."/>
            <person name="Chen X.-L."/>
            <person name="Xie B.-B."/>
            <person name="Qin Q.-L."/>
            <person name="Rong J.-C."/>
            <person name="Zhang Y.-Z."/>
        </authorList>
    </citation>
    <scope>NUCLEOTIDE SEQUENCE [LARGE SCALE GENOMIC DNA]</scope>
    <source>
        <strain evidence="2 3">SM1211</strain>
    </source>
</reference>
<dbReference type="InterPro" id="IPR013857">
    <property type="entry name" value="NADH-UbQ_OxRdtase-assoc_prot30"/>
</dbReference>
<evidence type="ECO:0000313" key="2">
    <source>
        <dbReference type="EMBL" id="PIL21411.1"/>
    </source>
</evidence>
<gene>
    <name evidence="2" type="ORF">P775_04430</name>
</gene>
<dbReference type="InterPro" id="IPR008979">
    <property type="entry name" value="Galactose-bd-like_sf"/>
</dbReference>
<comment type="caution">
    <text evidence="2">The sequence shown here is derived from an EMBL/GenBank/DDBJ whole genome shotgun (WGS) entry which is preliminary data.</text>
</comment>
<dbReference type="EMBL" id="AWWI01000040">
    <property type="protein sequence ID" value="PIL21411.1"/>
    <property type="molecule type" value="Genomic_DNA"/>
</dbReference>
<feature type="domain" description="NADH:ubiquinone oxidoreductase intermediate-associated protein 30" evidence="1">
    <location>
        <begin position="16"/>
        <end position="148"/>
    </location>
</feature>
<dbReference type="Proteomes" id="UP000231259">
    <property type="component" value="Unassembled WGS sequence"/>
</dbReference>
<sequence>MELNTPDKQLMKLSPVWEYIADGVMGGISKGQLKPQNLNGRNAMRLTGQVSLDNNGGFVQMAFDLRPDGCAFDASTWSGIELDVLGNSETYDLRLRTDQLNRPWQSFRTDFTAPSNWITRRVAFADMQPHRTEQRFNPAHLRRIGVLGIGREFAADVAVSAVRLYRD</sequence>
<dbReference type="AlphaFoldDB" id="A0A2G8RJ37"/>
<name>A0A2G8RJ37_9RHOB</name>
<dbReference type="SUPFAM" id="SSF49785">
    <property type="entry name" value="Galactose-binding domain-like"/>
    <property type="match status" value="1"/>
</dbReference>
<dbReference type="Pfam" id="PF08547">
    <property type="entry name" value="CIA30"/>
    <property type="match status" value="1"/>
</dbReference>
<proteinExistence type="predicted"/>
<organism evidence="2 3">
    <name type="scientific">Puniceibacterium antarcticum</name>
    <dbReference type="NCBI Taxonomy" id="1206336"/>
    <lineage>
        <taxon>Bacteria</taxon>
        <taxon>Pseudomonadati</taxon>
        <taxon>Pseudomonadota</taxon>
        <taxon>Alphaproteobacteria</taxon>
        <taxon>Rhodobacterales</taxon>
        <taxon>Paracoccaceae</taxon>
        <taxon>Puniceibacterium</taxon>
    </lineage>
</organism>